<feature type="compositionally biased region" description="Polar residues" evidence="7">
    <location>
        <begin position="1"/>
        <end position="12"/>
    </location>
</feature>
<proteinExistence type="inferred from homology"/>
<evidence type="ECO:0000259" key="8">
    <source>
        <dbReference type="PROSITE" id="PS50837"/>
    </source>
</evidence>
<dbReference type="InterPro" id="IPR055530">
    <property type="entry name" value="DUF7104"/>
</dbReference>
<dbReference type="InterPro" id="IPR007111">
    <property type="entry name" value="NACHT_NTPase"/>
</dbReference>
<dbReference type="Gene3D" id="1.25.40.20">
    <property type="entry name" value="Ankyrin repeat-containing domain"/>
    <property type="match status" value="2"/>
</dbReference>
<dbReference type="Gene3D" id="3.40.50.1820">
    <property type="entry name" value="alpha/beta hydrolase"/>
    <property type="match status" value="1"/>
</dbReference>
<dbReference type="Pfam" id="PF22939">
    <property type="entry name" value="WHD_GPIID"/>
    <property type="match status" value="1"/>
</dbReference>
<dbReference type="PANTHER" id="PTHR10039">
    <property type="entry name" value="AMELOGENIN"/>
    <property type="match status" value="1"/>
</dbReference>
<dbReference type="Gene3D" id="3.40.50.300">
    <property type="entry name" value="P-loop containing nucleotide triphosphate hydrolases"/>
    <property type="match status" value="1"/>
</dbReference>
<dbReference type="InterPro" id="IPR029058">
    <property type="entry name" value="AB_hydrolase_fold"/>
</dbReference>
<dbReference type="Pfam" id="PF12796">
    <property type="entry name" value="Ank_2"/>
    <property type="match status" value="1"/>
</dbReference>
<comment type="subcellular location">
    <subcellularLocation>
        <location evidence="1">Membrane</location>
        <topology evidence="1">Multi-pass membrane protein</topology>
    </subcellularLocation>
</comment>
<reference evidence="9" key="1">
    <citation type="submission" date="2023-06" db="EMBL/GenBank/DDBJ databases">
        <title>Conoideocrella luteorostrata (Hypocreales: Clavicipitaceae), a potential biocontrol fungus for elongate hemlock scale in United States Christmas tree production areas.</title>
        <authorList>
            <person name="Barrett H."/>
            <person name="Lovett B."/>
            <person name="Macias A.M."/>
            <person name="Stajich J.E."/>
            <person name="Kasson M.T."/>
        </authorList>
    </citation>
    <scope>NUCLEOTIDE SEQUENCE</scope>
    <source>
        <strain evidence="9">ARSEF 14590</strain>
    </source>
</reference>
<feature type="compositionally biased region" description="Polar residues" evidence="7">
    <location>
        <begin position="28"/>
        <end position="38"/>
    </location>
</feature>
<keyword evidence="3" id="KW-0812">Transmembrane</keyword>
<evidence type="ECO:0000256" key="4">
    <source>
        <dbReference type="ARBA" id="ARBA00022737"/>
    </source>
</evidence>
<dbReference type="InterPro" id="IPR027417">
    <property type="entry name" value="P-loop_NTPase"/>
</dbReference>
<keyword evidence="6" id="KW-0472">Membrane</keyword>
<protein>
    <recommendedName>
        <fullName evidence="8">NACHT domain-containing protein</fullName>
    </recommendedName>
</protein>
<dbReference type="PANTHER" id="PTHR10039:SF14">
    <property type="entry name" value="NACHT DOMAIN-CONTAINING PROTEIN"/>
    <property type="match status" value="1"/>
</dbReference>
<dbReference type="InterPro" id="IPR036770">
    <property type="entry name" value="Ankyrin_rpt-contain_sf"/>
</dbReference>
<keyword evidence="10" id="KW-1185">Reference proteome</keyword>
<comment type="similarity">
    <text evidence="2">Belongs to the TMCO4 family.</text>
</comment>
<dbReference type="SUPFAM" id="SSF52540">
    <property type="entry name" value="P-loop containing nucleoside triphosphate hydrolases"/>
    <property type="match status" value="1"/>
</dbReference>
<comment type="caution">
    <text evidence="9">The sequence shown here is derived from an EMBL/GenBank/DDBJ whole genome shotgun (WGS) entry which is preliminary data.</text>
</comment>
<dbReference type="EMBL" id="JASWJB010000457">
    <property type="protein sequence ID" value="KAK2590299.1"/>
    <property type="molecule type" value="Genomic_DNA"/>
</dbReference>
<keyword evidence="4" id="KW-0677">Repeat</keyword>
<evidence type="ECO:0000256" key="1">
    <source>
        <dbReference type="ARBA" id="ARBA00004141"/>
    </source>
</evidence>
<sequence length="1374" mass="153749">MGRTQANPQNPAASDPRPEKNKREPGQRLSTVYPEQNSDAADDAEVDIIAVHGLGSNAEWAWICKDDGKHINWLREPDMLPAKVPKARIALYRYESKWHDDAPKTRLQLCGEELAHSLSLFRKDFPRRPIILIGHSLGGNVIVQALLHAETERKHDDLLKSVAGCVFLGTPFRGTDWKPFLDSLARLIPGSHRGITKELGYDNSQLQDRLHAFCKLRNNLTIPVACFYELHEVNYLRKSGIHLNIHGVLKGIVVKEVSACIPGLDRYALEKDHHSINKYSTPTDPAFQRVSTVISQMYREAKNAVKCRFKPREFITDNTVAMKINPKANDCLRHLFETDPLDDKNSMKRKKGVPATGTCKWILGTENLTAWLTTSQAGQPEIQATSSVLWLHGNPGMGKSTIAMFLTDQLAEYFCATDTNTLAYFFCDSTFNSRRTATAVIKCLLLQLCQQHPQLLSYVMPKYEQRGKRLFDSFEALWTMFISAAADTATGRKYCVIDALDECEPESQRMLLYEIEKTFSADASPNVRILVTSRPYPEIAEYLPGFTHKSLASFPEAQEDLGYFIDEKVAYLATRKKYTEKVAEQVKVILKEKAQGTFLWVGIACKELENIPSKDAISRLNAMPEGLHSLYTNLLDTALVREIDKEAVWLILSVTAVSRRPLHLLELSEACGLYLDESDKETRTQFLREHIESCRLLVVIHNETVQLLHQSVRDYLLKASDKTHFNELQAHADLAYRCISCIMEVFENKRQSTQFEKYAMDWWLYHARIARSNFTILPRHDEFFHMNSPIRKMWLQYFSTRHFRFPDSFSLLHIGASCDIPALAKHALRLANDVDSAPRLIDTPDSSGRTPLFLAVTGQCTSIIPILLDHKAKVTEDVLTDVARAGPDTALMTILLDQPRDEINVTQKVVRSAARNSEIGRELIELLLRKRGQDFSVTDDIVESAARNDNCGKEILALLLEQRGPEFIITDGVLQAAASNSNTGKEILAFLLEQRGPEFIITDGVLQAAASNSKTAKEILAFLLEQRGPEFIITDGVLQAAASNSYTGKEILAFLLEKRGDDFKITNSVVIAAAAYSRSADKVMALLLERRGHDFIITDGVVQAAAANQGCGKKLLALLLEKRGHEIKITNNVVTAAASNTQVLALLLEKRGHEVEIKEDVLLALTYDNHCGEFLSYLFEQRREETSASVTEKVLTTAGAYRNYQLLDVISQQDGLTFAFDEYRNIAKLETAVRKGKIQDVEQLIRIVKNPNLENRAGFTPLMSATVAKNEALVKAILQRPGVDVNLVSCLSITALSDASRYNLIRIAAILLNHGADPNLEFGSGDTAITVAREFGHLGMAELLENPELADVVLRSTIPIDCADMVAFLLDMPG</sequence>
<dbReference type="Pfam" id="PF23397">
    <property type="entry name" value="DUF7104"/>
    <property type="match status" value="9"/>
</dbReference>
<evidence type="ECO:0000256" key="2">
    <source>
        <dbReference type="ARBA" id="ARBA00009824"/>
    </source>
</evidence>
<dbReference type="GO" id="GO:0016020">
    <property type="term" value="C:membrane"/>
    <property type="evidence" value="ECO:0007669"/>
    <property type="project" value="UniProtKB-SubCell"/>
</dbReference>
<evidence type="ECO:0000256" key="7">
    <source>
        <dbReference type="SAM" id="MobiDB-lite"/>
    </source>
</evidence>
<dbReference type="InterPro" id="IPR056884">
    <property type="entry name" value="NPHP3-like_N"/>
</dbReference>
<gene>
    <name evidence="9" type="ORF">QQS21_012025</name>
</gene>
<feature type="compositionally biased region" description="Basic and acidic residues" evidence="7">
    <location>
        <begin position="16"/>
        <end position="26"/>
    </location>
</feature>
<evidence type="ECO:0000313" key="10">
    <source>
        <dbReference type="Proteomes" id="UP001251528"/>
    </source>
</evidence>
<dbReference type="Pfam" id="PF24883">
    <property type="entry name" value="NPHP3_N"/>
    <property type="match status" value="1"/>
</dbReference>
<dbReference type="Proteomes" id="UP001251528">
    <property type="component" value="Unassembled WGS sequence"/>
</dbReference>
<evidence type="ECO:0000256" key="3">
    <source>
        <dbReference type="ARBA" id="ARBA00022692"/>
    </source>
</evidence>
<dbReference type="SUPFAM" id="SSF53474">
    <property type="entry name" value="alpha/beta-Hydrolases"/>
    <property type="match status" value="1"/>
</dbReference>
<dbReference type="Gene3D" id="1.20.5.340">
    <property type="match status" value="4"/>
</dbReference>
<dbReference type="InterPro" id="IPR007941">
    <property type="entry name" value="DUF726"/>
</dbReference>
<dbReference type="InterPro" id="IPR002110">
    <property type="entry name" value="Ankyrin_rpt"/>
</dbReference>
<keyword evidence="5" id="KW-1133">Transmembrane helix</keyword>
<organism evidence="9 10">
    <name type="scientific">Conoideocrella luteorostrata</name>
    <dbReference type="NCBI Taxonomy" id="1105319"/>
    <lineage>
        <taxon>Eukaryota</taxon>
        <taxon>Fungi</taxon>
        <taxon>Dikarya</taxon>
        <taxon>Ascomycota</taxon>
        <taxon>Pezizomycotina</taxon>
        <taxon>Sordariomycetes</taxon>
        <taxon>Hypocreomycetidae</taxon>
        <taxon>Hypocreales</taxon>
        <taxon>Clavicipitaceae</taxon>
        <taxon>Conoideocrella</taxon>
    </lineage>
</organism>
<evidence type="ECO:0000256" key="5">
    <source>
        <dbReference type="ARBA" id="ARBA00022989"/>
    </source>
</evidence>
<dbReference type="Pfam" id="PF05277">
    <property type="entry name" value="DUF726"/>
    <property type="match status" value="1"/>
</dbReference>
<dbReference type="InterPro" id="IPR054471">
    <property type="entry name" value="GPIID_WHD"/>
</dbReference>
<name>A0AAJ0CET2_9HYPO</name>
<evidence type="ECO:0000256" key="6">
    <source>
        <dbReference type="ARBA" id="ARBA00023136"/>
    </source>
</evidence>
<feature type="region of interest" description="Disordered" evidence="7">
    <location>
        <begin position="1"/>
        <end position="39"/>
    </location>
</feature>
<dbReference type="PROSITE" id="PS50837">
    <property type="entry name" value="NACHT"/>
    <property type="match status" value="1"/>
</dbReference>
<dbReference type="SMART" id="SM00248">
    <property type="entry name" value="ANK"/>
    <property type="match status" value="4"/>
</dbReference>
<feature type="domain" description="NACHT" evidence="8">
    <location>
        <begin position="387"/>
        <end position="535"/>
    </location>
</feature>
<evidence type="ECO:0000313" key="9">
    <source>
        <dbReference type="EMBL" id="KAK2590299.1"/>
    </source>
</evidence>
<dbReference type="SUPFAM" id="SSF48403">
    <property type="entry name" value="Ankyrin repeat"/>
    <property type="match status" value="1"/>
</dbReference>
<accession>A0AAJ0CET2</accession>